<feature type="transmembrane region" description="Helical" evidence="7">
    <location>
        <begin position="43"/>
        <end position="62"/>
    </location>
</feature>
<proteinExistence type="predicted"/>
<evidence type="ECO:0000256" key="7">
    <source>
        <dbReference type="SAM" id="Phobius"/>
    </source>
</evidence>
<dbReference type="Proteomes" id="UP001652700">
    <property type="component" value="Unplaced"/>
</dbReference>
<feature type="transmembrane region" description="Helical" evidence="7">
    <location>
        <begin position="116"/>
        <end position="136"/>
    </location>
</feature>
<evidence type="ECO:0000256" key="6">
    <source>
        <dbReference type="SAM" id="MobiDB-lite"/>
    </source>
</evidence>
<evidence type="ECO:0000256" key="1">
    <source>
        <dbReference type="ARBA" id="ARBA00004141"/>
    </source>
</evidence>
<feature type="transmembrane region" description="Helical" evidence="7">
    <location>
        <begin position="423"/>
        <end position="453"/>
    </location>
</feature>
<feature type="compositionally biased region" description="Low complexity" evidence="6">
    <location>
        <begin position="616"/>
        <end position="629"/>
    </location>
</feature>
<dbReference type="EnsemblMetazoa" id="XM_050653994.1">
    <property type="protein sequence ID" value="XP_050509951.1"/>
    <property type="gene ID" value="LOC126886867"/>
</dbReference>
<feature type="transmembrane region" description="Helical" evidence="7">
    <location>
        <begin position="295"/>
        <end position="317"/>
    </location>
</feature>
<keyword evidence="2 7" id="KW-0812">Transmembrane</keyword>
<evidence type="ECO:0000313" key="10">
    <source>
        <dbReference type="Proteomes" id="UP001652700"/>
    </source>
</evidence>
<evidence type="ECO:0000256" key="3">
    <source>
        <dbReference type="ARBA" id="ARBA00022989"/>
    </source>
</evidence>
<feature type="transmembrane region" description="Helical" evidence="7">
    <location>
        <begin position="74"/>
        <end position="95"/>
    </location>
</feature>
<dbReference type="Gene3D" id="3.30.750.24">
    <property type="entry name" value="STAS domain"/>
    <property type="match status" value="1"/>
</dbReference>
<dbReference type="Pfam" id="PF00916">
    <property type="entry name" value="Sulfate_transp"/>
    <property type="match status" value="1"/>
</dbReference>
<feature type="transmembrane region" description="Helical" evidence="7">
    <location>
        <begin position="228"/>
        <end position="251"/>
    </location>
</feature>
<keyword evidence="4 7" id="KW-0472">Membrane</keyword>
<dbReference type="SUPFAM" id="SSF52091">
    <property type="entry name" value="SpoIIaa-like"/>
    <property type="match status" value="1"/>
</dbReference>
<feature type="coiled-coil region" evidence="5">
    <location>
        <begin position="582"/>
        <end position="609"/>
    </location>
</feature>
<feature type="domain" description="SLC26A/SulP transporter" evidence="8">
    <location>
        <begin position="44"/>
        <end position="426"/>
    </location>
</feature>
<keyword evidence="10" id="KW-1185">Reference proteome</keyword>
<feature type="transmembrane region" description="Helical" evidence="7">
    <location>
        <begin position="366"/>
        <end position="386"/>
    </location>
</feature>
<evidence type="ECO:0000256" key="2">
    <source>
        <dbReference type="ARBA" id="ARBA00022692"/>
    </source>
</evidence>
<feature type="transmembrane region" description="Helical" evidence="7">
    <location>
        <begin position="329"/>
        <end position="346"/>
    </location>
</feature>
<organism evidence="9 10">
    <name type="scientific">Diabrotica virgifera virgifera</name>
    <name type="common">western corn rootworm</name>
    <dbReference type="NCBI Taxonomy" id="50390"/>
    <lineage>
        <taxon>Eukaryota</taxon>
        <taxon>Metazoa</taxon>
        <taxon>Ecdysozoa</taxon>
        <taxon>Arthropoda</taxon>
        <taxon>Hexapoda</taxon>
        <taxon>Insecta</taxon>
        <taxon>Pterygota</taxon>
        <taxon>Neoptera</taxon>
        <taxon>Endopterygota</taxon>
        <taxon>Coleoptera</taxon>
        <taxon>Polyphaga</taxon>
        <taxon>Cucujiformia</taxon>
        <taxon>Chrysomeloidea</taxon>
        <taxon>Chrysomelidae</taxon>
        <taxon>Galerucinae</taxon>
        <taxon>Diabroticina</taxon>
        <taxon>Diabroticites</taxon>
        <taxon>Diabrotica</taxon>
    </lineage>
</organism>
<dbReference type="InterPro" id="IPR036513">
    <property type="entry name" value="STAS_dom_sf"/>
</dbReference>
<keyword evidence="5" id="KW-0175">Coiled coil</keyword>
<evidence type="ECO:0000313" key="9">
    <source>
        <dbReference type="EnsemblMetazoa" id="XP_050509951.1"/>
    </source>
</evidence>
<evidence type="ECO:0000256" key="5">
    <source>
        <dbReference type="SAM" id="Coils"/>
    </source>
</evidence>
<protein>
    <recommendedName>
        <fullName evidence="8">SLC26A/SulP transporter domain-containing protein</fullName>
    </recommendedName>
</protein>
<dbReference type="InterPro" id="IPR001902">
    <property type="entry name" value="SLC26A/SulP_fam"/>
</dbReference>
<name>A0ABM5KIA5_DIAVI</name>
<dbReference type="RefSeq" id="XP_050509951.1">
    <property type="nucleotide sequence ID" value="XM_050653994.1"/>
</dbReference>
<feature type="transmembrane region" description="Helical" evidence="7">
    <location>
        <begin position="199"/>
        <end position="216"/>
    </location>
</feature>
<dbReference type="GeneID" id="126886867"/>
<keyword evidence="3 7" id="KW-1133">Transmembrane helix</keyword>
<reference evidence="9" key="1">
    <citation type="submission" date="2025-05" db="UniProtKB">
        <authorList>
            <consortium name="EnsemblMetazoa"/>
        </authorList>
    </citation>
    <scope>IDENTIFICATION</scope>
</reference>
<comment type="subcellular location">
    <subcellularLocation>
        <location evidence="1">Membrane</location>
        <topology evidence="1">Multi-pass membrane protein</topology>
    </subcellularLocation>
</comment>
<evidence type="ECO:0000259" key="8">
    <source>
        <dbReference type="Pfam" id="PF00916"/>
    </source>
</evidence>
<feature type="region of interest" description="Disordered" evidence="6">
    <location>
        <begin position="616"/>
        <end position="644"/>
    </location>
</feature>
<feature type="transmembrane region" description="Helical" evidence="7">
    <location>
        <begin position="393"/>
        <end position="411"/>
    </location>
</feature>
<dbReference type="InterPro" id="IPR011547">
    <property type="entry name" value="SLC26A/SulP_dom"/>
</dbReference>
<accession>A0ABM5KIA5</accession>
<dbReference type="PANTHER" id="PTHR11814">
    <property type="entry name" value="SULFATE TRANSPORTER"/>
    <property type="match status" value="1"/>
</dbReference>
<sequence length="644" mass="71099">MAEKEKERKKHSKLRTVISKSKAQLFKSVAIFRWLPNYTKNDILADLIAGLTVGLTMIPQSIAYAGLAEQPAEYGLYTAFVGSYVYIIFGTIKEVSIGPTSLMSLLTVSYTIGKPVEYVVLLTFLAGCVELFMGLLNLGFVVDFISPCLTSGFTSATSIIIITAQLKNLFGINIKSHNVRQILKEFVQKVDQIKLADTVMGFSCIIFLLIFKYITTAIKPKNPTLKKFLWLMSISKNAITVTLATIVSMYYSQSGVPPFKITGTVPTGIPEVKFPSLTAQSGNQTIGYTDMLADLGAGIAVVPFVAVLANVAIAKAYSINTVVDASQEMMALGLCNILGSFVRAMPSTGAFTRSAVASHSDVRTPFQGLYSGTVIVFALSLMAPYFYYIPKAVLAAVLITAVSSLLDYKILPILWKCNKVDLFLTVGTFIIGTFFGVEAALVLGSILNLLILLKMWSRPKINTDVKEIIETQMKYLYLKPELGLYYPGADYLAECIKKNRNEYPSLPIVLDCSNFLRLDYSAAKTLINILRIFNSNKTVFVMINVEDNILNTMKTIPNSKSVLRFCNKTKSIPEVIVVNEEEENEEDLLLKLNRDMKSIEKSLEILQMLEIDNSRSSSTCSLGTTSTKSPVSENTRKFSVRSLK</sequence>
<evidence type="ECO:0000256" key="4">
    <source>
        <dbReference type="ARBA" id="ARBA00023136"/>
    </source>
</evidence>